<evidence type="ECO:0000256" key="5">
    <source>
        <dbReference type="ARBA" id="ARBA00023288"/>
    </source>
</evidence>
<accession>A0ABT9XVP6</accession>
<dbReference type="PANTHER" id="PTHR43649">
    <property type="entry name" value="ARABINOSE-BINDING PROTEIN-RELATED"/>
    <property type="match status" value="1"/>
</dbReference>
<dbReference type="SUPFAM" id="SSF53850">
    <property type="entry name" value="Periplasmic binding protein-like II"/>
    <property type="match status" value="1"/>
</dbReference>
<keyword evidence="3" id="KW-0472">Membrane</keyword>
<dbReference type="Gene3D" id="3.40.190.10">
    <property type="entry name" value="Periplasmic binding protein-like II"/>
    <property type="match status" value="2"/>
</dbReference>
<organism evidence="7 8">
    <name type="scientific">Neobacillus ginsengisoli</name>
    <dbReference type="NCBI Taxonomy" id="904295"/>
    <lineage>
        <taxon>Bacteria</taxon>
        <taxon>Bacillati</taxon>
        <taxon>Bacillota</taxon>
        <taxon>Bacilli</taxon>
        <taxon>Bacillales</taxon>
        <taxon>Bacillaceae</taxon>
        <taxon>Neobacillus</taxon>
    </lineage>
</organism>
<comment type="caution">
    <text evidence="7">The sequence shown here is derived from an EMBL/GenBank/DDBJ whole genome shotgun (WGS) entry which is preliminary data.</text>
</comment>
<gene>
    <name evidence="7" type="ORF">J2S10_002635</name>
</gene>
<proteinExistence type="predicted"/>
<dbReference type="InterPro" id="IPR050490">
    <property type="entry name" value="Bact_solute-bd_prot1"/>
</dbReference>
<evidence type="ECO:0000256" key="1">
    <source>
        <dbReference type="ARBA" id="ARBA00022475"/>
    </source>
</evidence>
<dbReference type="Pfam" id="PF01547">
    <property type="entry name" value="SBP_bac_1"/>
    <property type="match status" value="1"/>
</dbReference>
<name>A0ABT9XVP6_9BACI</name>
<evidence type="ECO:0000256" key="3">
    <source>
        <dbReference type="ARBA" id="ARBA00023136"/>
    </source>
</evidence>
<evidence type="ECO:0000256" key="6">
    <source>
        <dbReference type="SAM" id="SignalP"/>
    </source>
</evidence>
<keyword evidence="2 6" id="KW-0732">Signal</keyword>
<keyword evidence="5" id="KW-0449">Lipoprotein</keyword>
<reference evidence="7 8" key="1">
    <citation type="submission" date="2023-07" db="EMBL/GenBank/DDBJ databases">
        <title>Genomic Encyclopedia of Type Strains, Phase IV (KMG-IV): sequencing the most valuable type-strain genomes for metagenomic binning, comparative biology and taxonomic classification.</title>
        <authorList>
            <person name="Goeker M."/>
        </authorList>
    </citation>
    <scope>NUCLEOTIDE SEQUENCE [LARGE SCALE GENOMIC DNA]</scope>
    <source>
        <strain evidence="7 8">DSM 27594</strain>
    </source>
</reference>
<dbReference type="Proteomes" id="UP001224122">
    <property type="component" value="Unassembled WGS sequence"/>
</dbReference>
<keyword evidence="4" id="KW-0564">Palmitate</keyword>
<evidence type="ECO:0000313" key="8">
    <source>
        <dbReference type="Proteomes" id="UP001224122"/>
    </source>
</evidence>
<keyword evidence="8" id="KW-1185">Reference proteome</keyword>
<dbReference type="PANTHER" id="PTHR43649:SF33">
    <property type="entry name" value="POLYGALACTURONAN_RHAMNOGALACTURONAN-BINDING PROTEIN YTCQ"/>
    <property type="match status" value="1"/>
</dbReference>
<dbReference type="PROSITE" id="PS51257">
    <property type="entry name" value="PROKAR_LIPOPROTEIN"/>
    <property type="match status" value="1"/>
</dbReference>
<dbReference type="InterPro" id="IPR006059">
    <property type="entry name" value="SBP"/>
</dbReference>
<evidence type="ECO:0000313" key="7">
    <source>
        <dbReference type="EMBL" id="MDQ0199453.1"/>
    </source>
</evidence>
<feature type="signal peptide" evidence="6">
    <location>
        <begin position="1"/>
        <end position="25"/>
    </location>
</feature>
<evidence type="ECO:0000256" key="2">
    <source>
        <dbReference type="ARBA" id="ARBA00022729"/>
    </source>
</evidence>
<dbReference type="EMBL" id="JAUSTW010000004">
    <property type="protein sequence ID" value="MDQ0199453.1"/>
    <property type="molecule type" value="Genomic_DNA"/>
</dbReference>
<protein>
    <submittedName>
        <fullName evidence="7">Raffinose/stachyose/melibiose transport system substrate-binding protein</fullName>
    </submittedName>
</protein>
<feature type="chain" id="PRO_5045684514" evidence="6">
    <location>
        <begin position="26"/>
        <end position="421"/>
    </location>
</feature>
<dbReference type="RefSeq" id="WP_307408379.1">
    <property type="nucleotide sequence ID" value="NZ_JAUSTW010000004.1"/>
</dbReference>
<sequence>MKKLFKTLVITAALTTIATGCGSNAASTNGAGGKVTLILFSTVTNEADQKTLTDVIQKFEKKNPTIDIKYNYPADKYEGMLRVKMAANDMPDLFDTHGWAKKRYGAYVEDLSKMDWVKNLDPAMDPILKDDKGKVYAYPLNQAKDGITYNATLLKKYDIEPPTTFEEFMTALETIKKKSKGEVTPLWFAGSDKSSFGQYFDQFLTPLLVTDPKQNYEKQLLDGTFDWSNYTFLPEKLKEMKDKGLLNEDVLTAQVPQMTDLMAQNKIGFIIGGGMLGPSVEQLNPNVHLGIIPMPVIQKGDKPVWIGGERHTLAVWKDSKHKKEAEKFIEFISQPDMVKEIAEGTSLPSGLTNTDAKNYYSKDYEKFKDSKVQPYFDRLYLPSGMWDVLGSTGQELLSGSMTPDQVSKKVGAEFKRLSNQK</sequence>
<evidence type="ECO:0000256" key="4">
    <source>
        <dbReference type="ARBA" id="ARBA00023139"/>
    </source>
</evidence>
<keyword evidence="1" id="KW-1003">Cell membrane</keyword>